<reference evidence="1" key="1">
    <citation type="submission" date="2017-03" db="EMBL/GenBank/DDBJ databases">
        <title>The mitochondrial genome of the carnivorous plant Utricularia reniformis (Lentibulariaceae): structure, comparative analysis and evolutionary landmarks.</title>
        <authorList>
            <person name="Silva S.R."/>
            <person name="Alvarenga D.O."/>
            <person name="Michael T.P."/>
            <person name="Miranda V.F.O."/>
            <person name="Varani A.M."/>
        </authorList>
    </citation>
    <scope>NUCLEOTIDE SEQUENCE</scope>
</reference>
<keyword evidence="1" id="KW-0496">Mitochondrion</keyword>
<gene>
    <name evidence="1" type="ORF">AEK19_MT0283</name>
</gene>
<protein>
    <submittedName>
        <fullName evidence="1">Uncharacterized protein</fullName>
    </submittedName>
</protein>
<geneLocation type="mitochondrion" evidence="1"/>
<sequence length="79" mass="9417">MSLLPLIDWAIEAIIESVIHAMMHKSRVFVPHLIRTHLIQPLRPYDTLYDTTNVDTTLDKQQFVHSFNKQRRKIRAFLF</sequence>
<evidence type="ECO:0000313" key="1">
    <source>
        <dbReference type="EMBL" id="ART30559.1"/>
    </source>
</evidence>
<organism evidence="1">
    <name type="scientific">Utricularia reniformis</name>
    <dbReference type="NCBI Taxonomy" id="192314"/>
    <lineage>
        <taxon>Eukaryota</taxon>
        <taxon>Viridiplantae</taxon>
        <taxon>Streptophyta</taxon>
        <taxon>Embryophyta</taxon>
        <taxon>Tracheophyta</taxon>
        <taxon>Spermatophyta</taxon>
        <taxon>Magnoliopsida</taxon>
        <taxon>eudicotyledons</taxon>
        <taxon>Gunneridae</taxon>
        <taxon>Pentapetalae</taxon>
        <taxon>asterids</taxon>
        <taxon>lamiids</taxon>
        <taxon>Lamiales</taxon>
        <taxon>Lentibulariaceae</taxon>
        <taxon>Utricularia</taxon>
    </lineage>
</organism>
<dbReference type="EMBL" id="KY774314">
    <property type="protein sequence ID" value="ART30559.1"/>
    <property type="molecule type" value="Genomic_DNA"/>
</dbReference>
<name>A0A1Y0AZK0_9LAMI</name>
<accession>A0A1Y0AZK0</accession>
<proteinExistence type="predicted"/>
<dbReference type="AlphaFoldDB" id="A0A1Y0AZK0"/>